<keyword evidence="2 7" id="KW-0444">Lipid biosynthesis</keyword>
<comment type="subcellular location">
    <subcellularLocation>
        <location evidence="7">Cytoplasm</location>
    </subcellularLocation>
</comment>
<feature type="binding site" evidence="7">
    <location>
        <position position="119"/>
    </location>
    <ligand>
        <name>sn-glycerol 3-phosphate</name>
        <dbReference type="ChEBI" id="CHEBI:57597"/>
    </ligand>
</feature>
<feature type="binding site" evidence="7">
    <location>
        <position position="237"/>
    </location>
    <ligand>
        <name>sn-glycerol 3-phosphate</name>
        <dbReference type="ChEBI" id="CHEBI:57597"/>
    </ligand>
</feature>
<dbReference type="GO" id="GO:0005975">
    <property type="term" value="P:carbohydrate metabolic process"/>
    <property type="evidence" value="ECO:0007669"/>
    <property type="project" value="InterPro"/>
</dbReference>
<feature type="active site" description="Proton acceptor" evidence="7 8">
    <location>
        <position position="174"/>
    </location>
</feature>
<dbReference type="EC" id="1.1.1.94" evidence="7"/>
<evidence type="ECO:0000313" key="16">
    <source>
        <dbReference type="Proteomes" id="UP000178647"/>
    </source>
</evidence>
<dbReference type="SUPFAM" id="SSF51735">
    <property type="entry name" value="NAD(P)-binding Rossmann-fold domains"/>
    <property type="match status" value="1"/>
</dbReference>
<evidence type="ECO:0000259" key="13">
    <source>
        <dbReference type="Pfam" id="PF01210"/>
    </source>
</evidence>
<name>A0A1G2EED6_9BACT</name>
<evidence type="ECO:0000256" key="6">
    <source>
        <dbReference type="ARBA" id="ARBA00023264"/>
    </source>
</evidence>
<dbReference type="GO" id="GO:0005829">
    <property type="term" value="C:cytosol"/>
    <property type="evidence" value="ECO:0007669"/>
    <property type="project" value="TreeGrafter"/>
</dbReference>
<dbReference type="PROSITE" id="PS00957">
    <property type="entry name" value="NAD_G3PDH"/>
    <property type="match status" value="1"/>
</dbReference>
<feature type="binding site" evidence="7">
    <location>
        <position position="15"/>
    </location>
    <ligand>
        <name>NADPH</name>
        <dbReference type="ChEBI" id="CHEBI:57783"/>
    </ligand>
</feature>
<dbReference type="PRINTS" id="PR00077">
    <property type="entry name" value="GPDHDRGNASE"/>
</dbReference>
<dbReference type="InterPro" id="IPR011128">
    <property type="entry name" value="G3P_DH_NAD-dep_N"/>
</dbReference>
<dbReference type="Proteomes" id="UP000178647">
    <property type="component" value="Unassembled WGS sequence"/>
</dbReference>
<dbReference type="STRING" id="1801672.A2896_02830"/>
<dbReference type="PANTHER" id="PTHR11728">
    <property type="entry name" value="GLYCEROL-3-PHOSPHATE DEHYDROGENASE"/>
    <property type="match status" value="1"/>
</dbReference>
<feature type="domain" description="Glycerol-3-phosphate dehydrogenase NAD-dependent C-terminal" evidence="14">
    <location>
        <begin position="163"/>
        <end position="303"/>
    </location>
</feature>
<dbReference type="SUPFAM" id="SSF48179">
    <property type="entry name" value="6-phosphogluconate dehydrogenase C-terminal domain-like"/>
    <property type="match status" value="1"/>
</dbReference>
<dbReference type="Pfam" id="PF07479">
    <property type="entry name" value="NAD_Gly3P_dh_C"/>
    <property type="match status" value="1"/>
</dbReference>
<dbReference type="Gene3D" id="3.40.50.720">
    <property type="entry name" value="NAD(P)-binding Rossmann-like Domain"/>
    <property type="match status" value="1"/>
</dbReference>
<feature type="binding site" evidence="7">
    <location>
        <position position="264"/>
    </location>
    <ligand>
        <name>NADPH</name>
        <dbReference type="ChEBI" id="CHEBI:57783"/>
    </ligand>
</feature>
<keyword evidence="7" id="KW-0547">Nucleotide-binding</keyword>
<comment type="caution">
    <text evidence="15">The sequence shown here is derived from an EMBL/GenBank/DDBJ whole genome shotgun (WGS) entry which is preliminary data.</text>
</comment>
<gene>
    <name evidence="7" type="primary">gpsA</name>
    <name evidence="15" type="ORF">A2896_02830</name>
</gene>
<evidence type="ECO:0000256" key="1">
    <source>
        <dbReference type="ARBA" id="ARBA00011009"/>
    </source>
</evidence>
<feature type="binding site" evidence="7">
    <location>
        <position position="34"/>
    </location>
    <ligand>
        <name>NADPH</name>
        <dbReference type="ChEBI" id="CHEBI:57783"/>
    </ligand>
</feature>
<evidence type="ECO:0000256" key="4">
    <source>
        <dbReference type="ARBA" id="ARBA00023098"/>
    </source>
</evidence>
<feature type="binding site" evidence="9">
    <location>
        <begin position="238"/>
        <end position="239"/>
    </location>
    <ligand>
        <name>substrate</name>
    </ligand>
</feature>
<dbReference type="GO" id="GO:0008654">
    <property type="term" value="P:phospholipid biosynthetic process"/>
    <property type="evidence" value="ECO:0007669"/>
    <property type="project" value="UniProtKB-KW"/>
</dbReference>
<feature type="domain" description="Glycerol-3-phosphate dehydrogenase NAD-dependent N-terminal" evidence="13">
    <location>
        <begin position="7"/>
        <end position="141"/>
    </location>
</feature>
<evidence type="ECO:0000256" key="12">
    <source>
        <dbReference type="RuleBase" id="RU000439"/>
    </source>
</evidence>
<dbReference type="InterPro" id="IPR013328">
    <property type="entry name" value="6PGD_dom2"/>
</dbReference>
<reference evidence="15 16" key="1">
    <citation type="journal article" date="2016" name="Nat. Commun.">
        <title>Thousands of microbial genomes shed light on interconnected biogeochemical processes in an aquifer system.</title>
        <authorList>
            <person name="Anantharaman K."/>
            <person name="Brown C.T."/>
            <person name="Hug L.A."/>
            <person name="Sharon I."/>
            <person name="Castelle C.J."/>
            <person name="Probst A.J."/>
            <person name="Thomas B.C."/>
            <person name="Singh A."/>
            <person name="Wilkins M.J."/>
            <person name="Karaoz U."/>
            <person name="Brodie E.L."/>
            <person name="Williams K.H."/>
            <person name="Hubbard S.S."/>
            <person name="Banfield J.F."/>
        </authorList>
    </citation>
    <scope>NUCLEOTIDE SEQUENCE [LARGE SCALE GENOMIC DNA]</scope>
</reference>
<evidence type="ECO:0000256" key="8">
    <source>
        <dbReference type="PIRSR" id="PIRSR000114-1"/>
    </source>
</evidence>
<feature type="binding site" evidence="7">
    <location>
        <position position="121"/>
    </location>
    <ligand>
        <name>sn-glycerol 3-phosphate</name>
        <dbReference type="ChEBI" id="CHEBI:57597"/>
    </ligand>
</feature>
<sequence>MSRQKIVGILGGGKWGSSLGGKLSQSCRVKLYCRDLNADYQKQGELEYFSNIEELKGSDLLMMAVPSFAVKEVAQRFQPFYSGQPIVGISKGLEQGTGLLSSQIIQEVWGETKYAHLSGPSFAEEVSRGFPAIFSLALADLNLQRYFQNIIDLEGLKIQLTEDLVGVQLGGALKNIIAIAAGISEALGYGENFRAMLILQGLQEMVSLGKKLGAQEKTFFGPSGLGDLILTATSRQSRNYRLGIQLVENSQNKTGAIIEKDTFEGVSTAAGAYFLTRKFNLRLPIIEGVYRVIYENKNPKEFLKEIQESDIC</sequence>
<dbReference type="GO" id="GO:0046168">
    <property type="term" value="P:glycerol-3-phosphate catabolic process"/>
    <property type="evidence" value="ECO:0007669"/>
    <property type="project" value="InterPro"/>
</dbReference>
<feature type="binding site" evidence="7">
    <location>
        <position position="238"/>
    </location>
    <ligand>
        <name>NADPH</name>
        <dbReference type="ChEBI" id="CHEBI:57783"/>
    </ligand>
</feature>
<dbReference type="HAMAP" id="MF_00394">
    <property type="entry name" value="NAD_Glyc3P_dehydrog"/>
    <property type="match status" value="1"/>
</dbReference>
<proteinExistence type="inferred from homology"/>
<dbReference type="InterPro" id="IPR036291">
    <property type="entry name" value="NAD(P)-bd_dom_sf"/>
</dbReference>
<dbReference type="AlphaFoldDB" id="A0A1G2EED6"/>
<dbReference type="Gene3D" id="1.10.1040.10">
    <property type="entry name" value="N-(1-d-carboxylethyl)-l-norvaline Dehydrogenase, domain 2"/>
    <property type="match status" value="1"/>
</dbReference>
<feature type="binding site" evidence="7">
    <location>
        <position position="91"/>
    </location>
    <ligand>
        <name>NADPH</name>
        <dbReference type="ChEBI" id="CHEBI:57783"/>
    </ligand>
</feature>
<evidence type="ECO:0000256" key="5">
    <source>
        <dbReference type="ARBA" id="ARBA00023209"/>
    </source>
</evidence>
<dbReference type="GO" id="GO:0006650">
    <property type="term" value="P:glycerophospholipid metabolic process"/>
    <property type="evidence" value="ECO:0007669"/>
    <property type="project" value="UniProtKB-UniRule"/>
</dbReference>
<feature type="binding site" evidence="7">
    <location>
        <position position="238"/>
    </location>
    <ligand>
        <name>sn-glycerol 3-phosphate</name>
        <dbReference type="ChEBI" id="CHEBI:57597"/>
    </ligand>
</feature>
<keyword evidence="4 7" id="KW-0443">Lipid metabolism</keyword>
<evidence type="ECO:0000256" key="7">
    <source>
        <dbReference type="HAMAP-Rule" id="MF_00394"/>
    </source>
</evidence>
<comment type="catalytic activity">
    <reaction evidence="7 12">
        <text>sn-glycerol 3-phosphate + NADP(+) = dihydroxyacetone phosphate + NADPH + H(+)</text>
        <dbReference type="Rhea" id="RHEA:11096"/>
        <dbReference type="ChEBI" id="CHEBI:15378"/>
        <dbReference type="ChEBI" id="CHEBI:57597"/>
        <dbReference type="ChEBI" id="CHEBI:57642"/>
        <dbReference type="ChEBI" id="CHEBI:57783"/>
        <dbReference type="ChEBI" id="CHEBI:58349"/>
        <dbReference type="EC" id="1.1.1.94"/>
    </reaction>
</comment>
<dbReference type="NCBIfam" id="NF000940">
    <property type="entry name" value="PRK00094.1-2"/>
    <property type="match status" value="1"/>
</dbReference>
<keyword evidence="5 7" id="KW-0594">Phospholipid biosynthesis</keyword>
<feature type="binding site" evidence="7">
    <location>
        <position position="48"/>
    </location>
    <ligand>
        <name>NADPH</name>
        <dbReference type="ChEBI" id="CHEBI:57783"/>
    </ligand>
</feature>
<keyword evidence="3 7" id="KW-0560">Oxidoreductase</keyword>
<comment type="pathway">
    <text evidence="7">Membrane lipid metabolism; glycerophospholipid metabolism.</text>
</comment>
<keyword evidence="7 10" id="KW-0520">NAD</keyword>
<protein>
    <recommendedName>
        <fullName evidence="7">Glycerol-3-phosphate dehydrogenase [NAD(P)+]</fullName>
        <ecNumber evidence="7">1.1.1.94</ecNumber>
    </recommendedName>
    <alternativeName>
        <fullName evidence="7">NAD(P)(+)-dependent glycerol-3-phosphate dehydrogenase</fullName>
    </alternativeName>
    <alternativeName>
        <fullName evidence="7">NAD(P)H-dependent dihydroxyacetone-phosphate reductase</fullName>
    </alternativeName>
</protein>
<dbReference type="PIRSF" id="PIRSF000114">
    <property type="entry name" value="Glycerol-3-P_dh"/>
    <property type="match status" value="1"/>
</dbReference>
<keyword evidence="7" id="KW-0521">NADP</keyword>
<feature type="binding site" evidence="7">
    <location>
        <position position="239"/>
    </location>
    <ligand>
        <name>sn-glycerol 3-phosphate</name>
        <dbReference type="ChEBI" id="CHEBI:57597"/>
    </ligand>
</feature>
<dbReference type="GO" id="GO:0141152">
    <property type="term" value="F:glycerol-3-phosphate dehydrogenase (NAD+) activity"/>
    <property type="evidence" value="ECO:0007669"/>
    <property type="project" value="RHEA"/>
</dbReference>
<dbReference type="UniPathway" id="UPA00940"/>
<evidence type="ECO:0000256" key="9">
    <source>
        <dbReference type="PIRSR" id="PIRSR000114-2"/>
    </source>
</evidence>
<evidence type="ECO:0000256" key="2">
    <source>
        <dbReference type="ARBA" id="ARBA00022516"/>
    </source>
</evidence>
<accession>A0A1G2EED6</accession>
<keyword evidence="6 7" id="KW-1208">Phospholipid metabolism</keyword>
<organism evidence="15 16">
    <name type="scientific">Candidatus Nealsonbacteria bacterium RIFCSPLOWO2_01_FULL_43_32</name>
    <dbReference type="NCBI Taxonomy" id="1801672"/>
    <lineage>
        <taxon>Bacteria</taxon>
        <taxon>Candidatus Nealsoniibacteriota</taxon>
    </lineage>
</organism>
<feature type="binding site" evidence="10">
    <location>
        <position position="238"/>
    </location>
    <ligand>
        <name>NAD(+)</name>
        <dbReference type="ChEBI" id="CHEBI:57540"/>
    </ligand>
</feature>
<dbReference type="GO" id="GO:0046167">
    <property type="term" value="P:glycerol-3-phosphate biosynthetic process"/>
    <property type="evidence" value="ECO:0007669"/>
    <property type="project" value="UniProtKB-UniRule"/>
</dbReference>
<feature type="binding site" evidence="7">
    <location>
        <position position="123"/>
    </location>
    <ligand>
        <name>NADPH</name>
        <dbReference type="ChEBI" id="CHEBI:57783"/>
    </ligand>
</feature>
<dbReference type="InterPro" id="IPR006109">
    <property type="entry name" value="G3P_DH_NAD-dep_C"/>
</dbReference>
<feature type="binding site" evidence="10">
    <location>
        <position position="123"/>
    </location>
    <ligand>
        <name>NAD(+)</name>
        <dbReference type="ChEBI" id="CHEBI:57540"/>
    </ligand>
</feature>
<evidence type="ECO:0000256" key="3">
    <source>
        <dbReference type="ARBA" id="ARBA00023002"/>
    </source>
</evidence>
<dbReference type="InterPro" id="IPR008927">
    <property type="entry name" value="6-PGluconate_DH-like_C_sf"/>
</dbReference>
<comment type="function">
    <text evidence="7">Catalyzes the reduction of the glycolytic intermediate dihydroxyacetone phosphate (DHAP) to sn-glycerol 3-phosphate (G3P), the key precursor for phospholipid synthesis.</text>
</comment>
<dbReference type="Pfam" id="PF01210">
    <property type="entry name" value="NAD_Gly3P_dh_N"/>
    <property type="match status" value="1"/>
</dbReference>
<dbReference type="GO" id="GO:0051287">
    <property type="term" value="F:NAD binding"/>
    <property type="evidence" value="ECO:0007669"/>
    <property type="project" value="InterPro"/>
</dbReference>
<keyword evidence="7" id="KW-0963">Cytoplasm</keyword>
<comment type="catalytic activity">
    <reaction evidence="7">
        <text>sn-glycerol 3-phosphate + NAD(+) = dihydroxyacetone phosphate + NADH + H(+)</text>
        <dbReference type="Rhea" id="RHEA:11092"/>
        <dbReference type="ChEBI" id="CHEBI:15378"/>
        <dbReference type="ChEBI" id="CHEBI:57540"/>
        <dbReference type="ChEBI" id="CHEBI:57597"/>
        <dbReference type="ChEBI" id="CHEBI:57642"/>
        <dbReference type="ChEBI" id="CHEBI:57945"/>
        <dbReference type="EC" id="1.1.1.94"/>
    </reaction>
</comment>
<feature type="binding site" evidence="7">
    <location>
        <position position="227"/>
    </location>
    <ligand>
        <name>sn-glycerol 3-phosphate</name>
        <dbReference type="ChEBI" id="CHEBI:57597"/>
    </ligand>
</feature>
<feature type="binding site" evidence="7">
    <location>
        <position position="174"/>
    </location>
    <ligand>
        <name>sn-glycerol 3-phosphate</name>
        <dbReference type="ChEBI" id="CHEBI:57597"/>
    </ligand>
</feature>
<feature type="binding site" evidence="7">
    <location>
        <position position="91"/>
    </location>
    <ligand>
        <name>sn-glycerol 3-phosphate</name>
        <dbReference type="ChEBI" id="CHEBI:57597"/>
    </ligand>
</feature>
<dbReference type="NCBIfam" id="NF000942">
    <property type="entry name" value="PRK00094.1-4"/>
    <property type="match status" value="1"/>
</dbReference>
<dbReference type="GO" id="GO:0141153">
    <property type="term" value="F:glycerol-3-phosphate dehydrogenase (NADP+) activity"/>
    <property type="evidence" value="ECO:0007669"/>
    <property type="project" value="RHEA"/>
</dbReference>
<feature type="binding site" evidence="9">
    <location>
        <position position="91"/>
    </location>
    <ligand>
        <name>substrate</name>
    </ligand>
</feature>
<evidence type="ECO:0000256" key="10">
    <source>
        <dbReference type="PIRSR" id="PIRSR000114-3"/>
    </source>
</evidence>
<evidence type="ECO:0000313" key="15">
    <source>
        <dbReference type="EMBL" id="OGZ24164.1"/>
    </source>
</evidence>
<comment type="caution">
    <text evidence="7">Lacks conserved residue(s) required for the propagation of feature annotation.</text>
</comment>
<comment type="similarity">
    <text evidence="1 7 11">Belongs to the NAD-dependent glycerol-3-phosphate dehydrogenase family.</text>
</comment>
<evidence type="ECO:0000256" key="11">
    <source>
        <dbReference type="RuleBase" id="RU000437"/>
    </source>
</evidence>
<dbReference type="EMBL" id="MHMH01000018">
    <property type="protein sequence ID" value="OGZ24164.1"/>
    <property type="molecule type" value="Genomic_DNA"/>
</dbReference>
<dbReference type="InterPro" id="IPR006168">
    <property type="entry name" value="G3P_DH_NAD-dep"/>
</dbReference>
<evidence type="ECO:0000259" key="14">
    <source>
        <dbReference type="Pfam" id="PF07479"/>
    </source>
</evidence>
<dbReference type="PANTHER" id="PTHR11728:SF1">
    <property type="entry name" value="GLYCEROL-3-PHOSPHATE DEHYDROGENASE [NAD(+)] 2, CHLOROPLASTIC"/>
    <property type="match status" value="1"/>
</dbReference>
<feature type="binding site" evidence="10">
    <location>
        <begin position="11"/>
        <end position="16"/>
    </location>
    <ligand>
        <name>NAD(+)</name>
        <dbReference type="ChEBI" id="CHEBI:57540"/>
    </ligand>
</feature>